<dbReference type="STRING" id="249408.BOO71_0012043"/>
<dbReference type="Proteomes" id="UP000186607">
    <property type="component" value="Unassembled WGS sequence"/>
</dbReference>
<gene>
    <name evidence="1" type="ORF">BOO71_0012043</name>
</gene>
<keyword evidence="2" id="KW-1185">Reference proteome</keyword>
<sequence length="39" mass="4495">MKTALRASLMRGLHSEIQSIPQQTLSDHSFQRRTLIDDL</sequence>
<dbReference type="AlphaFoldDB" id="A0A1U7NTX4"/>
<proteinExistence type="predicted"/>
<reference evidence="1 2" key="1">
    <citation type="submission" date="2017-01" db="EMBL/GenBank/DDBJ databases">
        <title>Genome Analysis of Deinococcus marmoris KOPRI26562.</title>
        <authorList>
            <person name="Kim J.H."/>
            <person name="Oh H.-M."/>
        </authorList>
    </citation>
    <scope>NUCLEOTIDE SEQUENCE [LARGE SCALE GENOMIC DNA]</scope>
    <source>
        <strain evidence="1 2">KOPRI26562</strain>
    </source>
</reference>
<organism evidence="1 2">
    <name type="scientific">Deinococcus marmoris</name>
    <dbReference type="NCBI Taxonomy" id="249408"/>
    <lineage>
        <taxon>Bacteria</taxon>
        <taxon>Thermotogati</taxon>
        <taxon>Deinococcota</taxon>
        <taxon>Deinococci</taxon>
        <taxon>Deinococcales</taxon>
        <taxon>Deinococcaceae</taxon>
        <taxon>Deinococcus</taxon>
    </lineage>
</organism>
<name>A0A1U7NTX4_9DEIO</name>
<protein>
    <submittedName>
        <fullName evidence="1">Uncharacterized protein</fullName>
    </submittedName>
</protein>
<comment type="caution">
    <text evidence="1">The sequence shown here is derived from an EMBL/GenBank/DDBJ whole genome shotgun (WGS) entry which is preliminary data.</text>
</comment>
<dbReference type="EMBL" id="MSTI01000144">
    <property type="protein sequence ID" value="OLV16378.1"/>
    <property type="molecule type" value="Genomic_DNA"/>
</dbReference>
<evidence type="ECO:0000313" key="2">
    <source>
        <dbReference type="Proteomes" id="UP000186607"/>
    </source>
</evidence>
<evidence type="ECO:0000313" key="1">
    <source>
        <dbReference type="EMBL" id="OLV16378.1"/>
    </source>
</evidence>
<accession>A0A1U7NTX4</accession>